<organism evidence="2 3">
    <name type="scientific">Halolamina pelagica</name>
    <dbReference type="NCBI Taxonomy" id="699431"/>
    <lineage>
        <taxon>Archaea</taxon>
        <taxon>Methanobacteriati</taxon>
        <taxon>Methanobacteriota</taxon>
        <taxon>Stenosarchaea group</taxon>
        <taxon>Halobacteria</taxon>
        <taxon>Halobacteriales</taxon>
        <taxon>Haloferacaceae</taxon>
    </lineage>
</organism>
<dbReference type="EMBL" id="FOXI01000002">
    <property type="protein sequence ID" value="SFP22734.1"/>
    <property type="molecule type" value="Genomic_DNA"/>
</dbReference>
<dbReference type="AlphaFoldDB" id="A0A1I5NLS5"/>
<feature type="transmembrane region" description="Helical" evidence="1">
    <location>
        <begin position="18"/>
        <end position="39"/>
    </location>
</feature>
<name>A0A1I5NLS5_9EURY</name>
<evidence type="ECO:0000313" key="2">
    <source>
        <dbReference type="EMBL" id="SFP22734.1"/>
    </source>
</evidence>
<dbReference type="RefSeq" id="WP_166623247.1">
    <property type="nucleotide sequence ID" value="NZ_FOXI01000002.1"/>
</dbReference>
<proteinExistence type="predicted"/>
<dbReference type="Proteomes" id="UP000183769">
    <property type="component" value="Unassembled WGS sequence"/>
</dbReference>
<evidence type="ECO:0000313" key="3">
    <source>
        <dbReference type="Proteomes" id="UP000183769"/>
    </source>
</evidence>
<protein>
    <submittedName>
        <fullName evidence="2">Uncharacterized protein</fullName>
    </submittedName>
</protein>
<sequence length="47" mass="5357">MSTDRETPPWQQQLLDSVWLLALAAIIFWMLAYVVWGIVDVLTVPLG</sequence>
<reference evidence="3" key="1">
    <citation type="submission" date="2016-10" db="EMBL/GenBank/DDBJ databases">
        <authorList>
            <person name="Varghese N."/>
            <person name="Submissions S."/>
        </authorList>
    </citation>
    <scope>NUCLEOTIDE SEQUENCE [LARGE SCALE GENOMIC DNA]</scope>
    <source>
        <strain evidence="3">CGMCC 1.10329</strain>
    </source>
</reference>
<dbReference type="OrthoDB" id="311794at2157"/>
<evidence type="ECO:0000256" key="1">
    <source>
        <dbReference type="SAM" id="Phobius"/>
    </source>
</evidence>
<keyword evidence="1" id="KW-1133">Transmembrane helix</keyword>
<gene>
    <name evidence="2" type="ORF">SAMN05216277_10296</name>
</gene>
<keyword evidence="1" id="KW-0472">Membrane</keyword>
<keyword evidence="1" id="KW-0812">Transmembrane</keyword>
<keyword evidence="3" id="KW-1185">Reference proteome</keyword>
<accession>A0A1I5NLS5</accession>